<evidence type="ECO:0000256" key="3">
    <source>
        <dbReference type="ARBA" id="ARBA00022840"/>
    </source>
</evidence>
<dbReference type="PANTHER" id="PTHR43585">
    <property type="entry name" value="FUMIPYRROLE BIOSYNTHESIS PROTEIN C"/>
    <property type="match status" value="1"/>
</dbReference>
<evidence type="ECO:0000313" key="7">
    <source>
        <dbReference type="Proteomes" id="UP000619260"/>
    </source>
</evidence>
<dbReference type="InterPro" id="IPR052032">
    <property type="entry name" value="ATP-dep_AA_Ligase"/>
</dbReference>
<evidence type="ECO:0000256" key="1">
    <source>
        <dbReference type="ARBA" id="ARBA00022598"/>
    </source>
</evidence>
<reference evidence="6" key="1">
    <citation type="submission" date="2021-01" db="EMBL/GenBank/DDBJ databases">
        <title>Whole genome shotgun sequence of Virgisporangium aliadipatigenens NBRC 105644.</title>
        <authorList>
            <person name="Komaki H."/>
            <person name="Tamura T."/>
        </authorList>
    </citation>
    <scope>NUCLEOTIDE SEQUENCE</scope>
    <source>
        <strain evidence="6">NBRC 105644</strain>
    </source>
</reference>
<proteinExistence type="predicted"/>
<accession>A0A8J3YM42</accession>
<dbReference type="Pfam" id="PF13535">
    <property type="entry name" value="ATP-grasp_4"/>
    <property type="match status" value="1"/>
</dbReference>
<dbReference type="AlphaFoldDB" id="A0A8J3YM42"/>
<dbReference type="GO" id="GO:0005524">
    <property type="term" value="F:ATP binding"/>
    <property type="evidence" value="ECO:0007669"/>
    <property type="project" value="UniProtKB-UniRule"/>
</dbReference>
<keyword evidence="7" id="KW-1185">Reference proteome</keyword>
<comment type="caution">
    <text evidence="6">The sequence shown here is derived from an EMBL/GenBank/DDBJ whole genome shotgun (WGS) entry which is preliminary data.</text>
</comment>
<feature type="domain" description="ATP-grasp" evidence="5">
    <location>
        <begin position="119"/>
        <end position="320"/>
    </location>
</feature>
<keyword evidence="3 4" id="KW-0067">ATP-binding</keyword>
<dbReference type="EMBL" id="BOPF01000018">
    <property type="protein sequence ID" value="GIJ48004.1"/>
    <property type="molecule type" value="Genomic_DNA"/>
</dbReference>
<evidence type="ECO:0000256" key="2">
    <source>
        <dbReference type="ARBA" id="ARBA00022741"/>
    </source>
</evidence>
<gene>
    <name evidence="6" type="ORF">Val02_48900</name>
</gene>
<keyword evidence="2 4" id="KW-0547">Nucleotide-binding</keyword>
<dbReference type="Gene3D" id="3.30.470.20">
    <property type="entry name" value="ATP-grasp fold, B domain"/>
    <property type="match status" value="1"/>
</dbReference>
<dbReference type="GO" id="GO:0016874">
    <property type="term" value="F:ligase activity"/>
    <property type="evidence" value="ECO:0007669"/>
    <property type="project" value="UniProtKB-KW"/>
</dbReference>
<organism evidence="6 7">
    <name type="scientific">Virgisporangium aliadipatigenens</name>
    <dbReference type="NCBI Taxonomy" id="741659"/>
    <lineage>
        <taxon>Bacteria</taxon>
        <taxon>Bacillati</taxon>
        <taxon>Actinomycetota</taxon>
        <taxon>Actinomycetes</taxon>
        <taxon>Micromonosporales</taxon>
        <taxon>Micromonosporaceae</taxon>
        <taxon>Virgisporangium</taxon>
    </lineage>
</organism>
<dbReference type="PROSITE" id="PS50975">
    <property type="entry name" value="ATP_GRASP"/>
    <property type="match status" value="1"/>
</dbReference>
<evidence type="ECO:0000259" key="5">
    <source>
        <dbReference type="PROSITE" id="PS50975"/>
    </source>
</evidence>
<dbReference type="GO" id="GO:0046872">
    <property type="term" value="F:metal ion binding"/>
    <property type="evidence" value="ECO:0007669"/>
    <property type="project" value="InterPro"/>
</dbReference>
<keyword evidence="1" id="KW-0436">Ligase</keyword>
<evidence type="ECO:0000256" key="4">
    <source>
        <dbReference type="PROSITE-ProRule" id="PRU00409"/>
    </source>
</evidence>
<dbReference type="RefSeq" id="WP_203901494.1">
    <property type="nucleotide sequence ID" value="NZ_BOPF01000018.1"/>
</dbReference>
<dbReference type="InterPro" id="IPR011761">
    <property type="entry name" value="ATP-grasp"/>
</dbReference>
<evidence type="ECO:0000313" key="6">
    <source>
        <dbReference type="EMBL" id="GIJ48004.1"/>
    </source>
</evidence>
<dbReference type="PANTHER" id="PTHR43585:SF2">
    <property type="entry name" value="ATP-GRASP ENZYME FSQD"/>
    <property type="match status" value="1"/>
</dbReference>
<protein>
    <recommendedName>
        <fullName evidence="5">ATP-grasp domain-containing protein</fullName>
    </recommendedName>
</protein>
<sequence length="422" mass="45706">MTAGEGLPLVGVVLDFGAATPMSVLAAARGLARIVFLGDRGSAYVRAVVADLDGLADVWDITDLSNEDIAADPRMGTLAGITTFSERQLVRTAALAHRHGLTFLSPAAAAAATDKFLQRRLLSEAGLEHLRCRLLRDPEQLDAALADVGLPAVLKPRRGAASARTCRVDSAAEAHRRLRDFVAAAPPDEEYVVEQFLTGDSAVAGERWGDYVSVESVTSHGRTRHIDITGKFPLAPPLRETGYVVPATLDPPVRRSVLRLVEAAIRALGIAHGATHVEVKLTPSGPQIIEVNGRLGGYVADLVRRARGYDLLRAALLAALGRPADPPPELWRRHAFQYFLTPPMNATVLRRFDGADDLIRERGIQLVETVKRPGDPLDWRDGTLAYIGIVHGSGTDHADVLRLVERIRHTLLIEYHTAADHD</sequence>
<dbReference type="SUPFAM" id="SSF56059">
    <property type="entry name" value="Glutathione synthetase ATP-binding domain-like"/>
    <property type="match status" value="1"/>
</dbReference>
<name>A0A8J3YM42_9ACTN</name>
<dbReference type="Proteomes" id="UP000619260">
    <property type="component" value="Unassembled WGS sequence"/>
</dbReference>